<evidence type="ECO:0000313" key="2">
    <source>
        <dbReference type="EMBL" id="QOP65011.1"/>
    </source>
</evidence>
<dbReference type="Proteomes" id="UP000594083">
    <property type="component" value="Segment"/>
</dbReference>
<evidence type="ECO:0000313" key="3">
    <source>
        <dbReference type="Proteomes" id="UP000594083"/>
    </source>
</evidence>
<dbReference type="GeneID" id="60328662"/>
<proteinExistence type="predicted"/>
<accession>A0A7M1CKT3</accession>
<dbReference type="EMBL" id="MT889374">
    <property type="protein sequence ID" value="QOP65011.1"/>
    <property type="molecule type" value="Genomic_DNA"/>
</dbReference>
<feature type="region of interest" description="Disordered" evidence="1">
    <location>
        <begin position="1"/>
        <end position="20"/>
    </location>
</feature>
<protein>
    <submittedName>
        <fullName evidence="2">Uncharacterized protein</fullName>
    </submittedName>
</protein>
<keyword evidence="3" id="KW-1185">Reference proteome</keyword>
<evidence type="ECO:0000256" key="1">
    <source>
        <dbReference type="SAM" id="MobiDB-lite"/>
    </source>
</evidence>
<organism evidence="2 3">
    <name type="scientific">Mycobacterium phage Firehouse51</name>
    <dbReference type="NCBI Taxonomy" id="2776877"/>
    <lineage>
        <taxon>Viruses</taxon>
        <taxon>Duplodnaviria</taxon>
        <taxon>Heunggongvirae</taxon>
        <taxon>Uroviricota</taxon>
        <taxon>Caudoviricetes</taxon>
        <taxon>Gracegardnervirinae</taxon>
        <taxon>Cheoctovirus</taxon>
        <taxon>Cheoctovirus firehouse51</taxon>
    </lineage>
</organism>
<sequence length="299" mass="32487">MTVIEGEVVEEPPTSRRRERNAGRVLDVLPPSRDEKLAAMSRMTPEQQVDHVTELLVHSHAGLLVAIAAQDLPGIAEAKRKAATIQEIVKQLRMGKDMRLHADEFVRRAERGLGVAIREGQERGDVRTIGERAHANNQYGAAANQSLESSKPGPRDFATPAELGGANGSEGIYAMTDGVSDEAFEEALAEARAEGNLSRANVARKAKAKAQRKEPINADDPLIDADMQPPPAPKWPFKNTPTEFLAEITGTLAASAENIKWITAGAVAPDDLAELTKQARDSWALINKHLKEINRHVQA</sequence>
<name>A0A7M1CKT3_9CAUD</name>
<gene>
    <name evidence="2" type="primary">49</name>
    <name evidence="2" type="ORF">SEA_FIREHOUSE51_49</name>
</gene>
<dbReference type="RefSeq" id="YP_009957143.1">
    <property type="nucleotide sequence ID" value="NC_051658.1"/>
</dbReference>
<reference evidence="2 3" key="1">
    <citation type="submission" date="2020-08" db="EMBL/GenBank/DDBJ databases">
        <authorList>
            <person name="Akinwunmi A.M."/>
            <person name="Tonade O.A."/>
            <person name="Bolade S.K."/>
            <person name="Markjonathan C.I."/>
            <person name="Olanrewaju O.J."/>
            <person name="Mustapha O.A."/>
            <person name="Dauda A.O."/>
            <person name="Ejiofor E."/>
            <person name="Adebola I.O."/>
            <person name="Ajose A.O."/>
            <person name="Lewis G.S."/>
            <person name="Odunsi A."/>
            <person name="Nsa I.Y."/>
            <person name="Egwuatu T.O.G."/>
            <person name="Oyetibo G.O."/>
            <person name="Ilori M.O."/>
            <person name="Gurney S.M.R."/>
            <person name="Garlena R.A."/>
            <person name="Russell D.A."/>
            <person name="Pope W.H."/>
            <person name="Jacobs-Sera D."/>
            <person name="Hatfull G.F."/>
        </authorList>
    </citation>
    <scope>NUCLEOTIDE SEQUENCE [LARGE SCALE GENOMIC DNA]</scope>
</reference>
<dbReference type="KEGG" id="vg:60328662"/>